<evidence type="ECO:0000313" key="4">
    <source>
        <dbReference type="Proteomes" id="UP000283369"/>
    </source>
</evidence>
<dbReference type="RefSeq" id="WP_117811025.1">
    <property type="nucleotide sequence ID" value="NZ_JAQCUV010000063.1"/>
</dbReference>
<feature type="coiled-coil region" evidence="1">
    <location>
        <begin position="24"/>
        <end position="51"/>
    </location>
</feature>
<dbReference type="AlphaFoldDB" id="A0A412VKA5"/>
<keyword evidence="1" id="KW-0175">Coiled coil</keyword>
<evidence type="ECO:0000256" key="1">
    <source>
        <dbReference type="SAM" id="Coils"/>
    </source>
</evidence>
<organism evidence="3 4">
    <name type="scientific">Bacteroides xylanisolvens</name>
    <dbReference type="NCBI Taxonomy" id="371601"/>
    <lineage>
        <taxon>Bacteria</taxon>
        <taxon>Pseudomonadati</taxon>
        <taxon>Bacteroidota</taxon>
        <taxon>Bacteroidia</taxon>
        <taxon>Bacteroidales</taxon>
        <taxon>Bacteroidaceae</taxon>
        <taxon>Bacteroides</taxon>
    </lineage>
</organism>
<name>A0A412VKA5_9BACE</name>
<feature type="coiled-coil region" evidence="1">
    <location>
        <begin position="119"/>
        <end position="196"/>
    </location>
</feature>
<keyword evidence="2" id="KW-0732">Signal</keyword>
<accession>A0A412VKA5</accession>
<reference evidence="3 4" key="1">
    <citation type="submission" date="2018-08" db="EMBL/GenBank/DDBJ databases">
        <title>A genome reference for cultivated species of the human gut microbiota.</title>
        <authorList>
            <person name="Zou Y."/>
            <person name="Xue W."/>
            <person name="Luo G."/>
        </authorList>
    </citation>
    <scope>NUCLEOTIDE SEQUENCE [LARGE SCALE GENOMIC DNA]</scope>
    <source>
        <strain evidence="3 4">AF14-7</strain>
    </source>
</reference>
<feature type="chain" id="PRO_5019001019" description="Cell surface protein" evidence="2">
    <location>
        <begin position="23"/>
        <end position="1031"/>
    </location>
</feature>
<gene>
    <name evidence="3" type="ORF">DWW25_20270</name>
</gene>
<evidence type="ECO:0008006" key="5">
    <source>
        <dbReference type="Google" id="ProtNLM"/>
    </source>
</evidence>
<dbReference type="EMBL" id="QRYV01000061">
    <property type="protein sequence ID" value="RGV07415.1"/>
    <property type="molecule type" value="Genomic_DNA"/>
</dbReference>
<evidence type="ECO:0000313" key="3">
    <source>
        <dbReference type="EMBL" id="RGV07415.1"/>
    </source>
</evidence>
<feature type="signal peptide" evidence="2">
    <location>
        <begin position="1"/>
        <end position="22"/>
    </location>
</feature>
<dbReference type="Gene3D" id="1.20.5.1230">
    <property type="entry name" value="Apolipoprotein A-I"/>
    <property type="match status" value="1"/>
</dbReference>
<proteinExistence type="predicted"/>
<evidence type="ECO:0000256" key="2">
    <source>
        <dbReference type="SAM" id="SignalP"/>
    </source>
</evidence>
<protein>
    <recommendedName>
        <fullName evidence="5">Cell surface protein</fullName>
    </recommendedName>
</protein>
<dbReference type="Proteomes" id="UP000283369">
    <property type="component" value="Unassembled WGS sequence"/>
</dbReference>
<comment type="caution">
    <text evidence="3">The sequence shown here is derived from an EMBL/GenBank/DDBJ whole genome shotgun (WGS) entry which is preliminary data.</text>
</comment>
<sequence>MKRKFVKVMFFGALALSTVTYVGCKDYDDDVKGLQEQIDNINQKGADVTTEAMTTAIKSAIASKADKTAVEELKSTVRDLQTAVDGKASQADLTALSGKLTEAIDKVNTSIDSKVGAAKDELQAKIDKLQEDLENADQDAAAAVAAELVKVRQELKDLNDATGEKLADLSDKIEQLQSLESRIEDLEAANENFVTINQLNDYMNSAAVKKYVDDVLVDYLTSDEVTDKVGAVQEYVDGQFKTEILAKISTTYLSLGTYNEDMEALQQQISKFVDSQSTEYKKIFTDITSLQEYKTDVLEVLVKSLSDDNTIAKANKCAEVLGDIESLSDELAKCAKTDDLKNYVKSSELNGKIDAHLKDKFAGYDSKIEDIEGSISDLTSELTNMVKSIVYIPESVNRSVSFNTLYAKFSGTGGENEIGVNWLPVVSVNQVQVKFRVSPASAVTELVKYDKANPEACRYNVNTDYQALTRASGEFFTISKIEKGAEDNIILVTLDAGQAVKNYAIALTLIDRGDKPLNNISSDYFAAVKKNKFIQGVAWTTSGTMPTVLNNDGATPIDYKAEGYGYKITVSDDAGGSGNPQSDLTPEDLQIPASGIFEVAFAFNASGNPSNAFSLSATDGKLSVNKAIDDATRLGNSCTITSTVTVNALDASTKSYDPTSFSEVTIKSELADYTASNTSIIGAWSGNSTPKEYLLADEDITAILTALGVADFSTASITTSTPAAGGVTLAVQTAHNDKLVVKVSESTIYEDDVVASISANNKTIKVTVPGVKIAIPEKFDLSEAGGMWNPDGTVNLVVEPTYNGGAEKLQSIKLTREFSQIIGNYATVSVALGENYDDEFTYEVTGSDAQGEVAANKLTVATNATDNVTVTMSVTCTAGATPYVVASKTINFAPISSLLTSTLVEGNDAEHTAATKGEVVTFSTTFADFTWSDRRGKVMWPAPDATYFYPATAADALAIYGYSMEVKLSGDMKDYFELADDKTTVKIKSGLTIQAPASDISVNVVFTPNVMWGEAPAPVTKRIIFPKELFN</sequence>